<organism evidence="2 3">
    <name type="scientific">Geodia barretti</name>
    <name type="common">Barrett's horny sponge</name>
    <dbReference type="NCBI Taxonomy" id="519541"/>
    <lineage>
        <taxon>Eukaryota</taxon>
        <taxon>Metazoa</taxon>
        <taxon>Porifera</taxon>
        <taxon>Demospongiae</taxon>
        <taxon>Heteroscleromorpha</taxon>
        <taxon>Tetractinellida</taxon>
        <taxon>Astrophorina</taxon>
        <taxon>Geodiidae</taxon>
        <taxon>Geodia</taxon>
    </lineage>
</organism>
<dbReference type="AlphaFoldDB" id="A0AA35RWK3"/>
<feature type="compositionally biased region" description="Basic residues" evidence="1">
    <location>
        <begin position="48"/>
        <end position="57"/>
    </location>
</feature>
<feature type="non-terminal residue" evidence="2">
    <location>
        <position position="64"/>
    </location>
</feature>
<evidence type="ECO:0000313" key="2">
    <source>
        <dbReference type="EMBL" id="CAI8017896.1"/>
    </source>
</evidence>
<feature type="region of interest" description="Disordered" evidence="1">
    <location>
        <begin position="39"/>
        <end position="64"/>
    </location>
</feature>
<gene>
    <name evidence="2" type="ORF">GBAR_LOCUS10801</name>
</gene>
<proteinExistence type="predicted"/>
<evidence type="ECO:0000256" key="1">
    <source>
        <dbReference type="SAM" id="MobiDB-lite"/>
    </source>
</evidence>
<accession>A0AA35RWK3</accession>
<name>A0AA35RWK3_GEOBA</name>
<reference evidence="2" key="1">
    <citation type="submission" date="2023-03" db="EMBL/GenBank/DDBJ databases">
        <authorList>
            <person name="Steffen K."/>
            <person name="Cardenas P."/>
        </authorList>
    </citation>
    <scope>NUCLEOTIDE SEQUENCE</scope>
</reference>
<keyword evidence="3" id="KW-1185">Reference proteome</keyword>
<dbReference type="Proteomes" id="UP001174909">
    <property type="component" value="Unassembled WGS sequence"/>
</dbReference>
<sequence>MLKMLMDHPNSSAQPDQPAGHSIRRCARPLPVIRRLHRVPALTSSTHSGRRRRRLRRLQCLPPE</sequence>
<comment type="caution">
    <text evidence="2">The sequence shown here is derived from an EMBL/GenBank/DDBJ whole genome shotgun (WGS) entry which is preliminary data.</text>
</comment>
<protein>
    <submittedName>
        <fullName evidence="2">Uncharacterized protein</fullName>
    </submittedName>
</protein>
<dbReference type="EMBL" id="CASHTH010001666">
    <property type="protein sequence ID" value="CAI8017896.1"/>
    <property type="molecule type" value="Genomic_DNA"/>
</dbReference>
<feature type="region of interest" description="Disordered" evidence="1">
    <location>
        <begin position="1"/>
        <end position="22"/>
    </location>
</feature>
<evidence type="ECO:0000313" key="3">
    <source>
        <dbReference type="Proteomes" id="UP001174909"/>
    </source>
</evidence>